<dbReference type="AlphaFoldDB" id="A0A8H7S4G4"/>
<sequence length="172" mass="19842">MDRMEQVVEQFKSAGTYIIVMPLHNFNIPSKLKDYMDNILIARKTFVYTKNGSVGLLKNEGRRALLIQGSGAVYTNNDWYTEVEFSYKYLQSMFQFIGVEDFEIVRAQGTNRSIGVPERLEEAYKKVNEAAHRLADEQHPPTPCGSAGFLNEYVQKSYKNLSSTNWEPLNRW</sequence>
<evidence type="ECO:0000313" key="2">
    <source>
        <dbReference type="EMBL" id="KAG2222000.1"/>
    </source>
</evidence>
<dbReference type="Proteomes" id="UP000646827">
    <property type="component" value="Unassembled WGS sequence"/>
</dbReference>
<dbReference type="PANTHER" id="PTHR43741:SF4">
    <property type="entry name" value="FMN-DEPENDENT NADH:QUINONE OXIDOREDUCTASE"/>
    <property type="match status" value="1"/>
</dbReference>
<dbReference type="InterPro" id="IPR003680">
    <property type="entry name" value="Flavodoxin_fold"/>
</dbReference>
<organism evidence="2 3">
    <name type="scientific">Circinella minor</name>
    <dbReference type="NCBI Taxonomy" id="1195481"/>
    <lineage>
        <taxon>Eukaryota</taxon>
        <taxon>Fungi</taxon>
        <taxon>Fungi incertae sedis</taxon>
        <taxon>Mucoromycota</taxon>
        <taxon>Mucoromycotina</taxon>
        <taxon>Mucoromycetes</taxon>
        <taxon>Mucorales</taxon>
        <taxon>Lichtheimiaceae</taxon>
        <taxon>Circinella</taxon>
    </lineage>
</organism>
<dbReference type="PANTHER" id="PTHR43741">
    <property type="entry name" value="FMN-DEPENDENT NADH-AZOREDUCTASE 1"/>
    <property type="match status" value="1"/>
</dbReference>
<comment type="caution">
    <text evidence="2">The sequence shown here is derived from an EMBL/GenBank/DDBJ whole genome shotgun (WGS) entry which is preliminary data.</text>
</comment>
<proteinExistence type="predicted"/>
<keyword evidence="3" id="KW-1185">Reference proteome</keyword>
<dbReference type="Pfam" id="PF02525">
    <property type="entry name" value="Flavodoxin_2"/>
    <property type="match status" value="1"/>
</dbReference>
<name>A0A8H7S4G4_9FUNG</name>
<dbReference type="InterPro" id="IPR029039">
    <property type="entry name" value="Flavoprotein-like_sf"/>
</dbReference>
<evidence type="ECO:0000313" key="3">
    <source>
        <dbReference type="Proteomes" id="UP000646827"/>
    </source>
</evidence>
<dbReference type="Gene3D" id="3.40.50.360">
    <property type="match status" value="1"/>
</dbReference>
<evidence type="ECO:0000259" key="1">
    <source>
        <dbReference type="Pfam" id="PF02525"/>
    </source>
</evidence>
<reference evidence="2 3" key="1">
    <citation type="submission" date="2020-12" db="EMBL/GenBank/DDBJ databases">
        <title>Metabolic potential, ecology and presence of endohyphal bacteria is reflected in genomic diversity of Mucoromycotina.</title>
        <authorList>
            <person name="Muszewska A."/>
            <person name="Okrasinska A."/>
            <person name="Steczkiewicz K."/>
            <person name="Drgas O."/>
            <person name="Orlowska M."/>
            <person name="Perlinska-Lenart U."/>
            <person name="Aleksandrzak-Piekarczyk T."/>
            <person name="Szatraj K."/>
            <person name="Zielenkiewicz U."/>
            <person name="Pilsyk S."/>
            <person name="Malc E."/>
            <person name="Mieczkowski P."/>
            <person name="Kruszewska J.S."/>
            <person name="Biernat P."/>
            <person name="Pawlowska J."/>
        </authorList>
    </citation>
    <scope>NUCLEOTIDE SEQUENCE [LARGE SCALE GENOMIC DNA]</scope>
    <source>
        <strain evidence="2 3">CBS 142.35</strain>
    </source>
</reference>
<feature type="domain" description="Flavodoxin-like fold" evidence="1">
    <location>
        <begin position="3"/>
        <end position="129"/>
    </location>
</feature>
<dbReference type="SUPFAM" id="SSF52218">
    <property type="entry name" value="Flavoproteins"/>
    <property type="match status" value="1"/>
</dbReference>
<dbReference type="OrthoDB" id="26889at2759"/>
<dbReference type="EMBL" id="JAEPRB010000094">
    <property type="protein sequence ID" value="KAG2222000.1"/>
    <property type="molecule type" value="Genomic_DNA"/>
</dbReference>
<protein>
    <recommendedName>
        <fullName evidence="1">Flavodoxin-like fold domain-containing protein</fullName>
    </recommendedName>
</protein>
<dbReference type="InterPro" id="IPR050104">
    <property type="entry name" value="FMN-dep_NADH:Q_OxRdtase_AzoR1"/>
</dbReference>
<accession>A0A8H7S4G4</accession>
<gene>
    <name evidence="2" type="ORF">INT45_006700</name>
</gene>